<evidence type="ECO:0000256" key="4">
    <source>
        <dbReference type="ARBA" id="ARBA00023125"/>
    </source>
</evidence>
<dbReference type="Gene3D" id="3.30.980.40">
    <property type="match status" value="1"/>
</dbReference>
<keyword evidence="7" id="KW-1133">Transmembrane helix</keyword>
<evidence type="ECO:0000313" key="9">
    <source>
        <dbReference type="EMBL" id="EIC00420.1"/>
    </source>
</evidence>
<gene>
    <name evidence="9" type="ORF">TresaDRAFT_0514</name>
</gene>
<dbReference type="PANTHER" id="PTHR22683">
    <property type="entry name" value="SPORULATION PROTEIN RELATED"/>
    <property type="match status" value="1"/>
</dbReference>
<keyword evidence="10" id="KW-1185">Reference proteome</keyword>
<dbReference type="AlphaFoldDB" id="H7EPL9"/>
<dbReference type="Pfam" id="PF09397">
    <property type="entry name" value="FtsK_gamma"/>
    <property type="match status" value="1"/>
</dbReference>
<dbReference type="Pfam" id="PF01580">
    <property type="entry name" value="FtsK_SpoIIIE"/>
    <property type="match status" value="1"/>
</dbReference>
<dbReference type="PROSITE" id="PS50901">
    <property type="entry name" value="FTSK"/>
    <property type="match status" value="1"/>
</dbReference>
<comment type="caution">
    <text evidence="9">The sequence shown here is derived from an EMBL/GenBank/DDBJ whole genome shotgun (WGS) entry which is preliminary data.</text>
</comment>
<feature type="compositionally biased region" description="Basic and acidic residues" evidence="6">
    <location>
        <begin position="522"/>
        <end position="540"/>
    </location>
</feature>
<dbReference type="RefSeq" id="WP_002706599.1">
    <property type="nucleotide sequence ID" value="NZ_AGRW01000055.1"/>
</dbReference>
<dbReference type="EMBL" id="AGRW01000055">
    <property type="protein sequence ID" value="EIC00420.1"/>
    <property type="molecule type" value="Genomic_DNA"/>
</dbReference>
<dbReference type="SUPFAM" id="SSF52540">
    <property type="entry name" value="P-loop containing nucleoside triphosphate hydrolases"/>
    <property type="match status" value="1"/>
</dbReference>
<dbReference type="Pfam" id="PF17854">
    <property type="entry name" value="FtsK_alpha"/>
    <property type="match status" value="1"/>
</dbReference>
<dbReference type="Proteomes" id="UP000003571">
    <property type="component" value="Unassembled WGS sequence"/>
</dbReference>
<dbReference type="GO" id="GO:0051301">
    <property type="term" value="P:cell division"/>
    <property type="evidence" value="ECO:0007669"/>
    <property type="project" value="UniProtKB-KW"/>
</dbReference>
<dbReference type="PATRIC" id="fig|907348.3.peg.2923"/>
<evidence type="ECO:0000256" key="1">
    <source>
        <dbReference type="ARBA" id="ARBA00006474"/>
    </source>
</evidence>
<evidence type="ECO:0000256" key="6">
    <source>
        <dbReference type="SAM" id="MobiDB-lite"/>
    </source>
</evidence>
<dbReference type="STRING" id="907348.TresaDRAFT_0514"/>
<keyword evidence="7" id="KW-0812">Transmembrane</keyword>
<feature type="compositionally biased region" description="Acidic residues" evidence="6">
    <location>
        <begin position="429"/>
        <end position="496"/>
    </location>
</feature>
<keyword evidence="7" id="KW-0472">Membrane</keyword>
<evidence type="ECO:0000313" key="10">
    <source>
        <dbReference type="Proteomes" id="UP000003571"/>
    </source>
</evidence>
<feature type="domain" description="FtsK" evidence="8">
    <location>
        <begin position="813"/>
        <end position="1005"/>
    </location>
</feature>
<comment type="similarity">
    <text evidence="1">Belongs to the FtsK/SpoIIIE/SftA family.</text>
</comment>
<keyword evidence="3 5" id="KW-0067">ATP-binding</keyword>
<feature type="region of interest" description="Disordered" evidence="6">
    <location>
        <begin position="276"/>
        <end position="500"/>
    </location>
</feature>
<dbReference type="PANTHER" id="PTHR22683:SF41">
    <property type="entry name" value="DNA TRANSLOCASE FTSK"/>
    <property type="match status" value="1"/>
</dbReference>
<evidence type="ECO:0000256" key="2">
    <source>
        <dbReference type="ARBA" id="ARBA00022741"/>
    </source>
</evidence>
<feature type="compositionally biased region" description="Acidic residues" evidence="6">
    <location>
        <begin position="638"/>
        <end position="652"/>
    </location>
</feature>
<feature type="transmembrane region" description="Helical" evidence="7">
    <location>
        <begin position="61"/>
        <end position="81"/>
    </location>
</feature>
<dbReference type="Gene3D" id="1.10.10.10">
    <property type="entry name" value="Winged helix-like DNA-binding domain superfamily/Winged helix DNA-binding domain"/>
    <property type="match status" value="1"/>
</dbReference>
<evidence type="ECO:0000259" key="8">
    <source>
        <dbReference type="PROSITE" id="PS50901"/>
    </source>
</evidence>
<dbReference type="InterPro" id="IPR041027">
    <property type="entry name" value="FtsK_alpha"/>
</dbReference>
<dbReference type="Gene3D" id="3.40.50.300">
    <property type="entry name" value="P-loop containing nucleotide triphosphate hydrolases"/>
    <property type="match status" value="1"/>
</dbReference>
<dbReference type="SUPFAM" id="SSF46785">
    <property type="entry name" value="Winged helix' DNA-binding domain"/>
    <property type="match status" value="1"/>
</dbReference>
<dbReference type="InterPro" id="IPR018541">
    <property type="entry name" value="Ftsk_gamma"/>
</dbReference>
<evidence type="ECO:0000256" key="5">
    <source>
        <dbReference type="PROSITE-ProRule" id="PRU00289"/>
    </source>
</evidence>
<feature type="compositionally biased region" description="Acidic residues" evidence="6">
    <location>
        <begin position="360"/>
        <end position="422"/>
    </location>
</feature>
<feature type="compositionally biased region" description="Acidic residues" evidence="6">
    <location>
        <begin position="606"/>
        <end position="624"/>
    </location>
</feature>
<dbReference type="InterPro" id="IPR036388">
    <property type="entry name" value="WH-like_DNA-bd_sf"/>
</dbReference>
<keyword evidence="9" id="KW-0132">Cell division</keyword>
<dbReference type="eggNOG" id="COG1674">
    <property type="taxonomic scope" value="Bacteria"/>
</dbReference>
<feature type="compositionally biased region" description="Acidic residues" evidence="6">
    <location>
        <begin position="541"/>
        <end position="550"/>
    </location>
</feature>
<organism evidence="9 10">
    <name type="scientific">Treponema saccharophilum DSM 2985</name>
    <dbReference type="NCBI Taxonomy" id="907348"/>
    <lineage>
        <taxon>Bacteria</taxon>
        <taxon>Pseudomonadati</taxon>
        <taxon>Spirochaetota</taxon>
        <taxon>Spirochaetia</taxon>
        <taxon>Spirochaetales</taxon>
        <taxon>Treponemataceae</taxon>
        <taxon>Treponema</taxon>
    </lineage>
</organism>
<keyword evidence="4" id="KW-0238">DNA-binding</keyword>
<dbReference type="InterPro" id="IPR050206">
    <property type="entry name" value="FtsK/SpoIIIE/SftA"/>
</dbReference>
<keyword evidence="2 5" id="KW-0547">Nucleotide-binding</keyword>
<accession>H7EPL9</accession>
<feature type="binding site" evidence="5">
    <location>
        <begin position="830"/>
        <end position="837"/>
    </location>
    <ligand>
        <name>ATP</name>
        <dbReference type="ChEBI" id="CHEBI:30616"/>
    </ligand>
</feature>
<feature type="transmembrane region" description="Helical" evidence="7">
    <location>
        <begin position="20"/>
        <end position="41"/>
    </location>
</feature>
<protein>
    <submittedName>
        <fullName evidence="9">Cell division FtsK/SpoIIIE</fullName>
    </submittedName>
</protein>
<dbReference type="SMART" id="SM00382">
    <property type="entry name" value="AAA"/>
    <property type="match status" value="1"/>
</dbReference>
<dbReference type="InterPro" id="IPR027417">
    <property type="entry name" value="P-loop_NTPase"/>
</dbReference>
<dbReference type="SMART" id="SM00843">
    <property type="entry name" value="Ftsk_gamma"/>
    <property type="match status" value="1"/>
</dbReference>
<dbReference type="GO" id="GO:0005524">
    <property type="term" value="F:ATP binding"/>
    <property type="evidence" value="ECO:0007669"/>
    <property type="project" value="UniProtKB-UniRule"/>
</dbReference>
<dbReference type="GO" id="GO:0003677">
    <property type="term" value="F:DNA binding"/>
    <property type="evidence" value="ECO:0007669"/>
    <property type="project" value="UniProtKB-KW"/>
</dbReference>
<dbReference type="InterPro" id="IPR036390">
    <property type="entry name" value="WH_DNA-bd_sf"/>
</dbReference>
<sequence>MNALLDKIWQFSRKIKKTTALGTALFTLAAVFLISLLLVAIDFGGNSAAHNNALYRFGRMLSGAYGISSLFIPAFFLVSALQMIGREWKIKNGVILALSIVPFFTLVAMERLCRHFSATSTGTVLGIELFSTILLGTMMVVGEFILIAIFGDIVQERVSEDGVLNFKNYEKGEKIEEQVRSVYLNDVLEEATEIDDKKKSPWRKRAKDEPVTFVDMAIGDKILDFVRNDVKPVYLDEMLEESTKIDDGEPTLDITAPAIPPASEILSTSYETEDENPFAHIFDNPPATEQIDSKNEESANEESEINSENEESEIDSENVETEIDSENVESEINSENDESEIDSENDKSENDSENDKTESDSEIDESEINSENDESESDSENVESEIDSANEETESDSANDEAEIDSANEETESDSADDEIENDSANGESEIDSENDESEINSANDESENDSENDESENDSENDEAEIDSENVEPESDSENEEREIDSADDEGDLAEAEIAGELVGGIFSLMDDDAAANPVLKDGDNTDERAAADSAIPDREEIEQNEDDKEIERARAERQAAFAEIESAAQKALDEAGKNHEENGARYEFDPTARPVVDSDGNVIEYDDEQESAENEEGDEDFDDLSRAMNHKMNVTDDLDDSDDEDDDENDDAKTDPFRPSTNNSIPESQKFRKGPYSVPTDLLDTYPGNEYWIVDEETRKAGEELKATLSEFKIEAEVTGIRKGPAVTMYELLPAPGVKLSKIVALQDNIALRLAAASIRIVAPIPGKHAVGIEVPNKSRAIVSFKEIIEQNLPAFDKMAIPVVLGKDISGEAQLLDLAKTPHLLIAGSTGAGKSVCVNSMLLSILYKRSPEQVKLVLVDPKIVELKLYNDIPHLLTPVITEPKRALQSLQYCLCEMERRYALLDGMGVRNIISYNKKIVEKHIATEKLPYIVVIIDEFADLMATTGKELETTIARLAAMSRAVGIHLVLATQRPSVDVITGLIKANIPSRIAFMVASKMDSRIIIDQLGADKLLGKGDMLYVGVTDPFPSRIQGTLVGDDEVERVVEFVKTYGEPEYIDEEMFVDEDEDDGGSGESMFDDGSDPLYDQALQIVIQSGKASASYIQRRLKIGYNRAARLVEEMEERGIVGPANGSKPREIIHMPG</sequence>
<reference evidence="9 10" key="1">
    <citation type="submission" date="2011-09" db="EMBL/GenBank/DDBJ databases">
        <title>The draft genome of Treponema saccharophilum DSM 2985.</title>
        <authorList>
            <consortium name="US DOE Joint Genome Institute (JGI-PGF)"/>
            <person name="Lucas S."/>
            <person name="Copeland A."/>
            <person name="Lapidus A."/>
            <person name="Glavina del Rio T."/>
            <person name="Dalin E."/>
            <person name="Tice H."/>
            <person name="Bruce D."/>
            <person name="Goodwin L."/>
            <person name="Pitluck S."/>
            <person name="Peters L."/>
            <person name="Kyrpides N."/>
            <person name="Mavromatis K."/>
            <person name="Ivanova N."/>
            <person name="Markowitz V."/>
            <person name="Cheng J.-F."/>
            <person name="Hugenholtz P."/>
            <person name="Woyke T."/>
            <person name="Wu D."/>
            <person name="Gronow S."/>
            <person name="Wellnitz S."/>
            <person name="Brambilla E."/>
            <person name="Klenk H.-P."/>
            <person name="Eisen J.A."/>
        </authorList>
    </citation>
    <scope>NUCLEOTIDE SEQUENCE [LARGE SCALE GENOMIC DNA]</scope>
    <source>
        <strain evidence="9 10">DSM 2985</strain>
    </source>
</reference>
<proteinExistence type="inferred from homology"/>
<evidence type="ECO:0000256" key="3">
    <source>
        <dbReference type="ARBA" id="ARBA00022840"/>
    </source>
</evidence>
<evidence type="ECO:0000256" key="7">
    <source>
        <dbReference type="SAM" id="Phobius"/>
    </source>
</evidence>
<dbReference type="CDD" id="cd01127">
    <property type="entry name" value="TrwB_TraG_TraD_VirD4"/>
    <property type="match status" value="1"/>
</dbReference>
<dbReference type="InterPro" id="IPR002543">
    <property type="entry name" value="FtsK_dom"/>
</dbReference>
<dbReference type="InterPro" id="IPR003593">
    <property type="entry name" value="AAA+_ATPase"/>
</dbReference>
<feature type="compositionally biased region" description="Acidic residues" evidence="6">
    <location>
        <begin position="298"/>
        <end position="343"/>
    </location>
</feature>
<feature type="transmembrane region" description="Helical" evidence="7">
    <location>
        <begin position="93"/>
        <end position="109"/>
    </location>
</feature>
<name>H7EPL9_9SPIR</name>
<feature type="compositionally biased region" description="Basic and acidic residues" evidence="6">
    <location>
        <begin position="344"/>
        <end position="359"/>
    </location>
</feature>
<keyword evidence="9" id="KW-0131">Cell cycle</keyword>
<feature type="compositionally biased region" description="Basic and acidic residues" evidence="6">
    <location>
        <begin position="573"/>
        <end position="592"/>
    </location>
</feature>
<feature type="region of interest" description="Disordered" evidence="6">
    <location>
        <begin position="517"/>
        <end position="681"/>
    </location>
</feature>